<dbReference type="EMBL" id="JAHWYN010000028">
    <property type="protein sequence ID" value="MBW4362598.1"/>
    <property type="molecule type" value="Genomic_DNA"/>
</dbReference>
<proteinExistence type="predicted"/>
<gene>
    <name evidence="1" type="ORF">KZH69_19110</name>
</gene>
<organism evidence="1 2">
    <name type="scientific">Flavobacterium taihuense</name>
    <dbReference type="NCBI Taxonomy" id="2857508"/>
    <lineage>
        <taxon>Bacteria</taxon>
        <taxon>Pseudomonadati</taxon>
        <taxon>Bacteroidota</taxon>
        <taxon>Flavobacteriia</taxon>
        <taxon>Flavobacteriales</taxon>
        <taxon>Flavobacteriaceae</taxon>
        <taxon>Flavobacterium</taxon>
    </lineage>
</organism>
<keyword evidence="2" id="KW-1185">Reference proteome</keyword>
<accession>A0ABS6Y3F2</accession>
<evidence type="ECO:0000313" key="2">
    <source>
        <dbReference type="Proteomes" id="UP000812031"/>
    </source>
</evidence>
<name>A0ABS6Y3F2_9FLAO</name>
<evidence type="ECO:0008006" key="3">
    <source>
        <dbReference type="Google" id="ProtNLM"/>
    </source>
</evidence>
<evidence type="ECO:0000313" key="1">
    <source>
        <dbReference type="EMBL" id="MBW4362598.1"/>
    </source>
</evidence>
<dbReference type="PROSITE" id="PS51257">
    <property type="entry name" value="PROKAR_LIPOPROTEIN"/>
    <property type="match status" value="1"/>
</dbReference>
<comment type="caution">
    <text evidence="1">The sequence shown here is derived from an EMBL/GenBank/DDBJ whole genome shotgun (WGS) entry which is preliminary data.</text>
</comment>
<reference evidence="1 2" key="1">
    <citation type="submission" date="2021-07" db="EMBL/GenBank/DDBJ databases">
        <title>Flavobacterium sp. nov. isolated from sediment on the Taihu Lake.</title>
        <authorList>
            <person name="Qu J.-H."/>
        </authorList>
    </citation>
    <scope>NUCLEOTIDE SEQUENCE [LARGE SCALE GENOMIC DNA]</scope>
    <source>
        <strain evidence="1 2">NAS39</strain>
    </source>
</reference>
<dbReference type="RefSeq" id="WP_219319078.1">
    <property type="nucleotide sequence ID" value="NZ_JAHWYN010000028.1"/>
</dbReference>
<dbReference type="Proteomes" id="UP000812031">
    <property type="component" value="Unassembled WGS sequence"/>
</dbReference>
<protein>
    <recommendedName>
        <fullName evidence="3">Lipoprotein</fullName>
    </recommendedName>
</protein>
<sequence length="231" mass="25940">MKNRVLFLIFATLTGCGPVYYVPNTQNVPVMKNKGQTNLSLGLNVSESTDGFELQGAYGLTDKITIQLNTDWVKSSDDASNGSGNFVELGIGYYKKISNSFVFETYGLLGYGSMKYSENYDYLQEIKANFFRLGLQPCISFSSKYFIASLSGRFANINYNSISGNYYEVDYLKTNNSYWLVEPALTVQAGFENIKLQIQFQLSDNLTNSNFSQDYSLFSVGLKVNLNSKKK</sequence>